<protein>
    <submittedName>
        <fullName evidence="2">Uncharacterized protein</fullName>
    </submittedName>
</protein>
<keyword evidence="1" id="KW-0175">Coiled coil</keyword>
<evidence type="ECO:0000313" key="3">
    <source>
        <dbReference type="Proteomes" id="UP001151760"/>
    </source>
</evidence>
<sequence>MLMCKQAEKGFPLRAEQSDWLEDTDEEIDKEELEAHYSFMAKIQEVLPAESRSDVEPLEKADQNTAECDDERVVLANLIVNLTLDTEENNKIQKQYKKANVLLAQELKKCKSNLEEANRTLGESNRTRDRYLGALHDKEISYDKDDLANIFAPDREEILTLEQESRSKLNKDEVKPYDYIKQNSLYEIFKPPSKEYLDQLDHAK</sequence>
<organism evidence="2 3">
    <name type="scientific">Tanacetum coccineum</name>
    <dbReference type="NCBI Taxonomy" id="301880"/>
    <lineage>
        <taxon>Eukaryota</taxon>
        <taxon>Viridiplantae</taxon>
        <taxon>Streptophyta</taxon>
        <taxon>Embryophyta</taxon>
        <taxon>Tracheophyta</taxon>
        <taxon>Spermatophyta</taxon>
        <taxon>Magnoliopsida</taxon>
        <taxon>eudicotyledons</taxon>
        <taxon>Gunneridae</taxon>
        <taxon>Pentapetalae</taxon>
        <taxon>asterids</taxon>
        <taxon>campanulids</taxon>
        <taxon>Asterales</taxon>
        <taxon>Asteraceae</taxon>
        <taxon>Asteroideae</taxon>
        <taxon>Anthemideae</taxon>
        <taxon>Anthemidinae</taxon>
        <taxon>Tanacetum</taxon>
    </lineage>
</organism>
<reference evidence="2" key="1">
    <citation type="journal article" date="2022" name="Int. J. Mol. Sci.">
        <title>Draft Genome of Tanacetum Coccineum: Genomic Comparison of Closely Related Tanacetum-Family Plants.</title>
        <authorList>
            <person name="Yamashiro T."/>
            <person name="Shiraishi A."/>
            <person name="Nakayama K."/>
            <person name="Satake H."/>
        </authorList>
    </citation>
    <scope>NUCLEOTIDE SEQUENCE</scope>
</reference>
<dbReference type="Proteomes" id="UP001151760">
    <property type="component" value="Unassembled WGS sequence"/>
</dbReference>
<reference evidence="2" key="2">
    <citation type="submission" date="2022-01" db="EMBL/GenBank/DDBJ databases">
        <authorList>
            <person name="Yamashiro T."/>
            <person name="Shiraishi A."/>
            <person name="Satake H."/>
            <person name="Nakayama K."/>
        </authorList>
    </citation>
    <scope>NUCLEOTIDE SEQUENCE</scope>
</reference>
<comment type="caution">
    <text evidence="2">The sequence shown here is derived from an EMBL/GenBank/DDBJ whole genome shotgun (WGS) entry which is preliminary data.</text>
</comment>
<gene>
    <name evidence="2" type="ORF">Tco_0704713</name>
</gene>
<evidence type="ECO:0000256" key="1">
    <source>
        <dbReference type="SAM" id="Coils"/>
    </source>
</evidence>
<keyword evidence="3" id="KW-1185">Reference proteome</keyword>
<evidence type="ECO:0000313" key="2">
    <source>
        <dbReference type="EMBL" id="GJS71872.1"/>
    </source>
</evidence>
<name>A0ABQ4Y3X7_9ASTR</name>
<feature type="coiled-coil region" evidence="1">
    <location>
        <begin position="100"/>
        <end position="127"/>
    </location>
</feature>
<dbReference type="EMBL" id="BQNB010010038">
    <property type="protein sequence ID" value="GJS71872.1"/>
    <property type="molecule type" value="Genomic_DNA"/>
</dbReference>
<proteinExistence type="predicted"/>
<accession>A0ABQ4Y3X7</accession>